<dbReference type="EMBL" id="CP069534">
    <property type="protein sequence ID" value="QRP70757.1"/>
    <property type="molecule type" value="Genomic_DNA"/>
</dbReference>
<gene>
    <name evidence="2" type="ORF">I6I10_02060</name>
    <name evidence="3" type="ORF">I6J21_00840</name>
</gene>
<dbReference type="RefSeq" id="WP_005391291.1">
    <property type="nucleotide sequence ID" value="NZ_CP066007.1"/>
</dbReference>
<accession>A0A7T4EG36</accession>
<dbReference type="Proteomes" id="UP000596145">
    <property type="component" value="Chromosome"/>
</dbReference>
<evidence type="ECO:0000256" key="1">
    <source>
        <dbReference type="SAM" id="Phobius"/>
    </source>
</evidence>
<keyword evidence="1" id="KW-1133">Transmembrane helix</keyword>
<keyword evidence="1" id="KW-0472">Membrane</keyword>
<keyword evidence="1" id="KW-0812">Transmembrane</keyword>
<protein>
    <submittedName>
        <fullName evidence="2">Uncharacterized protein</fullName>
    </submittedName>
</protein>
<feature type="transmembrane region" description="Helical" evidence="1">
    <location>
        <begin position="56"/>
        <end position="73"/>
    </location>
</feature>
<dbReference type="GeneID" id="92758904"/>
<sequence length="76" mass="7607">MYVAPVALALLALLLALAFRRSFGRRSAALTGALVGGGVAAMIGDTAYAAGQIRDTLVVAAVLVVIGAAVLVVRRG</sequence>
<dbReference type="AlphaFoldDB" id="A0A7T4EG36"/>
<proteinExistence type="predicted"/>
<reference evidence="2 4" key="1">
    <citation type="submission" date="2020-12" db="EMBL/GenBank/DDBJ databases">
        <title>FDA dAtabase for Regulatory Grade micrObial Sequences (FDA-ARGOS): Supporting development and validation of Infectious Disease Dx tests.</title>
        <authorList>
            <person name="Sproer C."/>
            <person name="Gronow S."/>
            <person name="Severitt S."/>
            <person name="Schroder I."/>
            <person name="Tallon L."/>
            <person name="Sadzewicz L."/>
            <person name="Zhao X."/>
            <person name="Boylan J."/>
            <person name="Ott S."/>
            <person name="Bowen H."/>
            <person name="Vavikolanu K."/>
            <person name="Mehta A."/>
            <person name="Aluvathingal J."/>
            <person name="Nadendla S."/>
            <person name="Lowell S."/>
            <person name="Myers T."/>
            <person name="Yan Y."/>
            <person name="Sichtig H."/>
        </authorList>
    </citation>
    <scope>NUCLEOTIDE SEQUENCE [LARGE SCALE GENOMIC DNA]</scope>
    <source>
        <strain evidence="2 4">FDAARGOS_1053</strain>
        <strain evidence="3">FDAARGOS_1191</strain>
    </source>
</reference>
<evidence type="ECO:0000313" key="4">
    <source>
        <dbReference type="Proteomes" id="UP000596145"/>
    </source>
</evidence>
<evidence type="ECO:0000313" key="3">
    <source>
        <dbReference type="EMBL" id="QRP70757.1"/>
    </source>
</evidence>
<dbReference type="EMBL" id="CP066007">
    <property type="protein sequence ID" value="QQB46750.1"/>
    <property type="molecule type" value="Genomic_DNA"/>
</dbReference>
<feature type="transmembrane region" description="Helical" evidence="1">
    <location>
        <begin position="28"/>
        <end position="49"/>
    </location>
</feature>
<dbReference type="Proteomes" id="UP000617681">
    <property type="component" value="Chromosome"/>
</dbReference>
<organism evidence="2 4">
    <name type="scientific">Corynebacterium glucuronolyticum</name>
    <dbReference type="NCBI Taxonomy" id="39791"/>
    <lineage>
        <taxon>Bacteria</taxon>
        <taxon>Bacillati</taxon>
        <taxon>Actinomycetota</taxon>
        <taxon>Actinomycetes</taxon>
        <taxon>Mycobacteriales</taxon>
        <taxon>Corynebacteriaceae</taxon>
        <taxon>Corynebacterium</taxon>
    </lineage>
</organism>
<name>A0A7T4EG36_9CORY</name>
<evidence type="ECO:0000313" key="2">
    <source>
        <dbReference type="EMBL" id="QQB46750.1"/>
    </source>
</evidence>